<keyword evidence="3" id="KW-1185">Reference proteome</keyword>
<dbReference type="GeneTree" id="ENSGT00940000159127"/>
<evidence type="ECO:0000256" key="1">
    <source>
        <dbReference type="SAM" id="Phobius"/>
    </source>
</evidence>
<keyword evidence="1" id="KW-0812">Transmembrane</keyword>
<protein>
    <submittedName>
        <fullName evidence="2">Uncharacterized protein</fullName>
    </submittedName>
</protein>
<proteinExistence type="predicted"/>
<feature type="transmembrane region" description="Helical" evidence="1">
    <location>
        <begin position="20"/>
        <end position="38"/>
    </location>
</feature>
<dbReference type="AlphaFoldDB" id="A0A8C2TIZ8"/>
<reference evidence="2" key="3">
    <citation type="submission" date="2025-09" db="UniProtKB">
        <authorList>
            <consortium name="Ensembl"/>
        </authorList>
    </citation>
    <scope>IDENTIFICATION</scope>
</reference>
<keyword evidence="1" id="KW-1133">Transmembrane helix</keyword>
<organism evidence="2 3">
    <name type="scientific">Coturnix japonica</name>
    <name type="common">Japanese quail</name>
    <name type="synonym">Coturnix coturnix japonica</name>
    <dbReference type="NCBI Taxonomy" id="93934"/>
    <lineage>
        <taxon>Eukaryota</taxon>
        <taxon>Metazoa</taxon>
        <taxon>Chordata</taxon>
        <taxon>Craniata</taxon>
        <taxon>Vertebrata</taxon>
        <taxon>Euteleostomi</taxon>
        <taxon>Archelosauria</taxon>
        <taxon>Archosauria</taxon>
        <taxon>Dinosauria</taxon>
        <taxon>Saurischia</taxon>
        <taxon>Theropoda</taxon>
        <taxon>Coelurosauria</taxon>
        <taxon>Aves</taxon>
        <taxon>Neognathae</taxon>
        <taxon>Galloanserae</taxon>
        <taxon>Galliformes</taxon>
        <taxon>Phasianidae</taxon>
        <taxon>Perdicinae</taxon>
        <taxon>Coturnix</taxon>
    </lineage>
</organism>
<dbReference type="Proteomes" id="UP000694412">
    <property type="component" value="Chromosome 8"/>
</dbReference>
<name>A0A8C2TIZ8_COTJA</name>
<keyword evidence="1" id="KW-0472">Membrane</keyword>
<evidence type="ECO:0000313" key="2">
    <source>
        <dbReference type="Ensembl" id="ENSCJPP00005014585.1"/>
    </source>
</evidence>
<reference evidence="2" key="1">
    <citation type="submission" date="2015-11" db="EMBL/GenBank/DDBJ databases">
        <authorList>
            <consortium name="International Coturnix japonica Genome Analysis Consortium"/>
            <person name="Warren W."/>
            <person name="Burt D.W."/>
            <person name="Antin P.B."/>
            <person name="Lanford R."/>
            <person name="Gros J."/>
            <person name="Wilson R.K."/>
        </authorList>
    </citation>
    <scope>NUCLEOTIDE SEQUENCE [LARGE SCALE GENOMIC DNA]</scope>
</reference>
<dbReference type="Ensembl" id="ENSCJPT00005020735.1">
    <property type="protein sequence ID" value="ENSCJPP00005014585.1"/>
    <property type="gene ID" value="ENSCJPG00005012156.1"/>
</dbReference>
<reference evidence="2" key="2">
    <citation type="submission" date="2025-08" db="UniProtKB">
        <authorList>
            <consortium name="Ensembl"/>
        </authorList>
    </citation>
    <scope>IDENTIFICATION</scope>
</reference>
<accession>A0A8C2TIZ8</accession>
<evidence type="ECO:0000313" key="3">
    <source>
        <dbReference type="Proteomes" id="UP000694412"/>
    </source>
</evidence>
<sequence>MLDPEGSVEHKPSSSFAKVFLIPLAMILAITALLLLAFSATQQKETDFYTFKVVNIRGKLVSLEKYRGSVSARSSHVCGNKGGWRDWTLTQCMQIDLQLQLLN</sequence>